<proteinExistence type="predicted"/>
<dbReference type="Proteomes" id="UP001236014">
    <property type="component" value="Chromosome"/>
</dbReference>
<accession>A0A9Y2IAC2</accession>
<evidence type="ECO:0000256" key="2">
    <source>
        <dbReference type="ARBA" id="ARBA00022723"/>
    </source>
</evidence>
<protein>
    <submittedName>
        <fullName evidence="5">Cupin domain-containing protein</fullName>
    </submittedName>
</protein>
<feature type="domain" description="JmjC" evidence="4">
    <location>
        <begin position="101"/>
        <end position="249"/>
    </location>
</feature>
<gene>
    <name evidence="5" type="ORF">QRX50_31765</name>
</gene>
<dbReference type="PANTHER" id="PTHR13096">
    <property type="entry name" value="MINA53 MYC INDUCED NUCLEAR ANTIGEN"/>
    <property type="match status" value="1"/>
</dbReference>
<keyword evidence="6" id="KW-1185">Reference proteome</keyword>
<evidence type="ECO:0000256" key="1">
    <source>
        <dbReference type="ARBA" id="ARBA00001954"/>
    </source>
</evidence>
<dbReference type="EMBL" id="CP127294">
    <property type="protein sequence ID" value="WIX76037.1"/>
    <property type="molecule type" value="Genomic_DNA"/>
</dbReference>
<dbReference type="InterPro" id="IPR003347">
    <property type="entry name" value="JmjC_dom"/>
</dbReference>
<evidence type="ECO:0000313" key="5">
    <source>
        <dbReference type="EMBL" id="WIX76037.1"/>
    </source>
</evidence>
<dbReference type="Pfam" id="PF08007">
    <property type="entry name" value="JmjC_2"/>
    <property type="match status" value="1"/>
</dbReference>
<dbReference type="SUPFAM" id="SSF51197">
    <property type="entry name" value="Clavaminate synthase-like"/>
    <property type="match status" value="1"/>
</dbReference>
<name>A0A9Y2IAC2_9PSEU</name>
<reference evidence="5 6" key="1">
    <citation type="submission" date="2023-06" db="EMBL/GenBank/DDBJ databases">
        <authorList>
            <person name="Oyuntsetseg B."/>
            <person name="Kim S.B."/>
        </authorList>
    </citation>
    <scope>NUCLEOTIDE SEQUENCE [LARGE SCALE GENOMIC DNA]</scope>
    <source>
        <strain evidence="5 6">2-15</strain>
    </source>
</reference>
<dbReference type="GO" id="GO:0046872">
    <property type="term" value="F:metal ion binding"/>
    <property type="evidence" value="ECO:0007669"/>
    <property type="project" value="UniProtKB-KW"/>
</dbReference>
<evidence type="ECO:0000313" key="6">
    <source>
        <dbReference type="Proteomes" id="UP001236014"/>
    </source>
</evidence>
<keyword evidence="2" id="KW-0479">Metal-binding</keyword>
<dbReference type="Gene3D" id="2.60.120.650">
    <property type="entry name" value="Cupin"/>
    <property type="match status" value="1"/>
</dbReference>
<sequence length="403" mass="44011">MDHLLVDGVEKALGWSGPTQLGKAFARGQLPDPAVCDRLLTPHRLLDIAMRRSLSPPQFRCLQAGHELHPREYIATTRTRRGQAIPMVDMDRLGRLIESGATVVLDTTDTFDPTMEVACRALQWWAGELVQVNTYLTTKDAAGFDLHWDDHDVLVVQVAGEKSWEVRGTSRVAPMFRDAEPNTEPSDETVWAGTMTAGDVMHIPRGYWHQATRTDRTGEAGSGFSLHVTFGFVQRAGVDWVSWLADQAREQELFRHDLEHDDGPSGQAATLAGAVAELAGKLPPAEFLTARRRQQRPRRHLSTFATFGPPEQVVCVAEFPPEIVTADDGSVTVLAAGRRIRFAAKALPVVRRLCSGNPVPVADVAAETGIDAARIAEILLRENVCAEVGPDLSSGYTGLVTTG</sequence>
<evidence type="ECO:0000259" key="4">
    <source>
        <dbReference type="PROSITE" id="PS51184"/>
    </source>
</evidence>
<dbReference type="KEGG" id="acab:QRX50_31765"/>
<organism evidence="5 6">
    <name type="scientific">Amycolatopsis carbonis</name>
    <dbReference type="NCBI Taxonomy" id="715471"/>
    <lineage>
        <taxon>Bacteria</taxon>
        <taxon>Bacillati</taxon>
        <taxon>Actinomycetota</taxon>
        <taxon>Actinomycetes</taxon>
        <taxon>Pseudonocardiales</taxon>
        <taxon>Pseudonocardiaceae</taxon>
        <taxon>Amycolatopsis</taxon>
    </lineage>
</organism>
<dbReference type="AlphaFoldDB" id="A0A9Y2IAC2"/>
<dbReference type="InterPro" id="IPR039994">
    <property type="entry name" value="NO66-like"/>
</dbReference>
<keyword evidence="3" id="KW-0408">Iron</keyword>
<dbReference type="RefSeq" id="WP_285966798.1">
    <property type="nucleotide sequence ID" value="NZ_CP127294.1"/>
</dbReference>
<evidence type="ECO:0000256" key="3">
    <source>
        <dbReference type="ARBA" id="ARBA00023004"/>
    </source>
</evidence>
<dbReference type="PROSITE" id="PS51184">
    <property type="entry name" value="JMJC"/>
    <property type="match status" value="1"/>
</dbReference>
<comment type="cofactor">
    <cofactor evidence="1">
        <name>Fe(2+)</name>
        <dbReference type="ChEBI" id="CHEBI:29033"/>
    </cofactor>
</comment>
<dbReference type="PANTHER" id="PTHR13096:SF8">
    <property type="entry name" value="RIBOSOMAL OXYGENASE 1"/>
    <property type="match status" value="1"/>
</dbReference>